<organism evidence="3 4">
    <name type="scientific">Cylindrotheca closterium</name>
    <dbReference type="NCBI Taxonomy" id="2856"/>
    <lineage>
        <taxon>Eukaryota</taxon>
        <taxon>Sar</taxon>
        <taxon>Stramenopiles</taxon>
        <taxon>Ochrophyta</taxon>
        <taxon>Bacillariophyta</taxon>
        <taxon>Bacillariophyceae</taxon>
        <taxon>Bacillariophycidae</taxon>
        <taxon>Bacillariales</taxon>
        <taxon>Bacillariaceae</taxon>
        <taxon>Cylindrotheca</taxon>
    </lineage>
</organism>
<protein>
    <recommendedName>
        <fullName evidence="2">Ubiquitin-like domain-containing protein</fullName>
    </recommendedName>
</protein>
<name>A0AAD2G333_9STRA</name>
<evidence type="ECO:0000313" key="3">
    <source>
        <dbReference type="EMBL" id="CAJ1960937.1"/>
    </source>
</evidence>
<dbReference type="EMBL" id="CAKOGP040002080">
    <property type="protein sequence ID" value="CAJ1960937.1"/>
    <property type="molecule type" value="Genomic_DNA"/>
</dbReference>
<dbReference type="AlphaFoldDB" id="A0AAD2G333"/>
<dbReference type="SMART" id="SM00213">
    <property type="entry name" value="UBQ"/>
    <property type="match status" value="2"/>
</dbReference>
<dbReference type="InterPro" id="IPR029071">
    <property type="entry name" value="Ubiquitin-like_domsf"/>
</dbReference>
<dbReference type="SUPFAM" id="SSF54236">
    <property type="entry name" value="Ubiquitin-like"/>
    <property type="match status" value="2"/>
</dbReference>
<sequence>MKLSLVAALLSLTSIAGAIRLPFAASAGRYHGSMALEQVVQIRGGMQLFVKTLTGKTVSIEVEEGESIEDVKAKISEKEGIPPEQQRLIFGGQQLQDSKTLDDYDVGDDATLHLVLRLRGGMQLFVKTLTGKTVSIEVEEGESIEDVKAKISEKEGIPPEQQRLIFGGQQLQDSKTLDDYDVGDDATLHLVLRLRGGILGKDSFEVDDDFVKEHLKGLSDDDRTLMESFVSQSVEGSEEAASNKEVRVRRALFRIGDMNEKVGDDSPLFNMLSAQPTSAGEFNYKGKLLETNGKKPTKLTKLFKRRDNEGKLLESLKKMKLDEP</sequence>
<feature type="chain" id="PRO_5042135217" description="Ubiquitin-like domain-containing protein" evidence="1">
    <location>
        <begin position="19"/>
        <end position="324"/>
    </location>
</feature>
<proteinExistence type="predicted"/>
<dbReference type="Proteomes" id="UP001295423">
    <property type="component" value="Unassembled WGS sequence"/>
</dbReference>
<feature type="domain" description="Ubiquitin-like" evidence="2">
    <location>
        <begin position="46"/>
        <end position="121"/>
    </location>
</feature>
<accession>A0AAD2G333</accession>
<dbReference type="Gene3D" id="3.10.20.90">
    <property type="entry name" value="Phosphatidylinositol 3-kinase Catalytic Subunit, Chain A, domain 1"/>
    <property type="match status" value="2"/>
</dbReference>
<dbReference type="PROSITE" id="PS00299">
    <property type="entry name" value="UBIQUITIN_1"/>
    <property type="match status" value="2"/>
</dbReference>
<dbReference type="InterPro" id="IPR050158">
    <property type="entry name" value="Ubiquitin_ubiquitin-like"/>
</dbReference>
<dbReference type="PANTHER" id="PTHR10666">
    <property type="entry name" value="UBIQUITIN"/>
    <property type="match status" value="1"/>
</dbReference>
<dbReference type="InterPro" id="IPR019954">
    <property type="entry name" value="Ubiquitin_CS"/>
</dbReference>
<dbReference type="PROSITE" id="PS50053">
    <property type="entry name" value="UBIQUITIN_2"/>
    <property type="match status" value="2"/>
</dbReference>
<evidence type="ECO:0000256" key="1">
    <source>
        <dbReference type="SAM" id="SignalP"/>
    </source>
</evidence>
<dbReference type="PRINTS" id="PR00348">
    <property type="entry name" value="UBIQUITIN"/>
</dbReference>
<evidence type="ECO:0000313" key="4">
    <source>
        <dbReference type="Proteomes" id="UP001295423"/>
    </source>
</evidence>
<reference evidence="3" key="1">
    <citation type="submission" date="2023-08" db="EMBL/GenBank/DDBJ databases">
        <authorList>
            <person name="Audoor S."/>
            <person name="Bilcke G."/>
        </authorList>
    </citation>
    <scope>NUCLEOTIDE SEQUENCE</scope>
</reference>
<feature type="domain" description="Ubiquitin-like" evidence="2">
    <location>
        <begin position="122"/>
        <end position="197"/>
    </location>
</feature>
<keyword evidence="1" id="KW-0732">Signal</keyword>
<evidence type="ECO:0000259" key="2">
    <source>
        <dbReference type="PROSITE" id="PS50053"/>
    </source>
</evidence>
<comment type="caution">
    <text evidence="3">The sequence shown here is derived from an EMBL/GenBank/DDBJ whole genome shotgun (WGS) entry which is preliminary data.</text>
</comment>
<feature type="signal peptide" evidence="1">
    <location>
        <begin position="1"/>
        <end position="18"/>
    </location>
</feature>
<dbReference type="InterPro" id="IPR019956">
    <property type="entry name" value="Ubiquitin_dom"/>
</dbReference>
<dbReference type="Pfam" id="PF00240">
    <property type="entry name" value="ubiquitin"/>
    <property type="match status" value="2"/>
</dbReference>
<keyword evidence="4" id="KW-1185">Reference proteome</keyword>
<gene>
    <name evidence="3" type="ORF">CYCCA115_LOCUS18958</name>
</gene>
<dbReference type="FunFam" id="3.10.20.90:FF:000160">
    <property type="entry name" value="Polyubiquitin-C"/>
    <property type="match status" value="2"/>
</dbReference>
<dbReference type="InterPro" id="IPR000626">
    <property type="entry name" value="Ubiquitin-like_dom"/>
</dbReference>